<gene>
    <name evidence="1" type="ORF">FYJ65_09330</name>
</gene>
<reference evidence="1 2" key="1">
    <citation type="submission" date="2019-08" db="EMBL/GenBank/DDBJ databases">
        <title>In-depth cultivation of the pig gut microbiome towards novel bacterial diversity and tailored functional studies.</title>
        <authorList>
            <person name="Wylensek D."/>
            <person name="Hitch T.C.A."/>
            <person name="Clavel T."/>
        </authorList>
    </citation>
    <scope>NUCLEOTIDE SEQUENCE [LARGE SCALE GENOMIC DNA]</scope>
    <source>
        <strain evidence="1 2">WCA-MUC-591-APC-4B</strain>
    </source>
</reference>
<protein>
    <recommendedName>
        <fullName evidence="3">Transposase</fullName>
    </recommendedName>
</protein>
<dbReference type="NCBIfam" id="NF047593">
    <property type="entry name" value="IS66_ISAeme5_TnpA"/>
    <property type="match status" value="1"/>
</dbReference>
<name>A0A6N7XJV7_9FIRM</name>
<evidence type="ECO:0000313" key="2">
    <source>
        <dbReference type="Proteomes" id="UP000469424"/>
    </source>
</evidence>
<comment type="caution">
    <text evidence="1">The sequence shown here is derived from an EMBL/GenBank/DDBJ whole genome shotgun (WGS) entry which is preliminary data.</text>
</comment>
<sequence length="111" mass="12912">MNKMVKIQHQQWARDLDDQRRSGLTQREWCRIHGISIHTFEYRCRIVRQTMENLLSEKQPSVQFAELDVQPSVPETSGIRIQALGISVEFFPDADCNQIKTVMEVLCHAAK</sequence>
<evidence type="ECO:0008006" key="3">
    <source>
        <dbReference type="Google" id="ProtNLM"/>
    </source>
</evidence>
<dbReference type="RefSeq" id="WP_154555062.1">
    <property type="nucleotide sequence ID" value="NZ_VUNA01000034.1"/>
</dbReference>
<keyword evidence="2" id="KW-1185">Reference proteome</keyword>
<dbReference type="EMBL" id="VUNA01000034">
    <property type="protein sequence ID" value="MST71498.1"/>
    <property type="molecule type" value="Genomic_DNA"/>
</dbReference>
<dbReference type="Proteomes" id="UP000469424">
    <property type="component" value="Unassembled WGS sequence"/>
</dbReference>
<evidence type="ECO:0000313" key="1">
    <source>
        <dbReference type="EMBL" id="MST71498.1"/>
    </source>
</evidence>
<proteinExistence type="predicted"/>
<organism evidence="1 2">
    <name type="scientific">Mogibacterium kristiansenii</name>
    <dbReference type="NCBI Taxonomy" id="2606708"/>
    <lineage>
        <taxon>Bacteria</taxon>
        <taxon>Bacillati</taxon>
        <taxon>Bacillota</taxon>
        <taxon>Clostridia</taxon>
        <taxon>Peptostreptococcales</taxon>
        <taxon>Anaerovoracaceae</taxon>
        <taxon>Mogibacterium</taxon>
    </lineage>
</organism>
<accession>A0A6N7XJV7</accession>
<dbReference type="AlphaFoldDB" id="A0A6N7XJV7"/>